<dbReference type="InterPro" id="IPR048469">
    <property type="entry name" value="YchJ-like_M"/>
</dbReference>
<dbReference type="EMBL" id="JAQJJM010000002">
    <property type="protein sequence ID" value="MDN5131301.1"/>
    <property type="molecule type" value="Genomic_DNA"/>
</dbReference>
<dbReference type="Gene3D" id="3.10.450.50">
    <property type="match status" value="1"/>
</dbReference>
<accession>A0AAP4UXT3</accession>
<dbReference type="InterPro" id="IPR004027">
    <property type="entry name" value="SEC_C_motif"/>
</dbReference>
<organism evidence="2 3">
    <name type="scientific">Aliarcobacter butzleri</name>
    <dbReference type="NCBI Taxonomy" id="28197"/>
    <lineage>
        <taxon>Bacteria</taxon>
        <taxon>Pseudomonadati</taxon>
        <taxon>Campylobacterota</taxon>
        <taxon>Epsilonproteobacteria</taxon>
        <taxon>Campylobacterales</taxon>
        <taxon>Arcobacteraceae</taxon>
        <taxon>Aliarcobacter</taxon>
    </lineage>
</organism>
<evidence type="ECO:0000259" key="1">
    <source>
        <dbReference type="Pfam" id="PF17775"/>
    </source>
</evidence>
<gene>
    <name evidence="2" type="ORF">PJV92_01055</name>
</gene>
<feature type="domain" description="YchJ-like middle NTF2-like" evidence="1">
    <location>
        <begin position="34"/>
        <end position="134"/>
    </location>
</feature>
<dbReference type="Pfam" id="PF17775">
    <property type="entry name" value="YchJ_M-like"/>
    <property type="match status" value="1"/>
</dbReference>
<reference evidence="2" key="2">
    <citation type="submission" date="2023-01" db="EMBL/GenBank/DDBJ databases">
        <authorList>
            <person name="Uljanovas D."/>
        </authorList>
    </citation>
    <scope>NUCLEOTIDE SEQUENCE</scope>
    <source>
        <strain evidence="2">H19</strain>
    </source>
</reference>
<dbReference type="RefSeq" id="WP_175530691.1">
    <property type="nucleotide sequence ID" value="NZ_JABWGL010000002.1"/>
</dbReference>
<dbReference type="PANTHER" id="PTHR33747:SF1">
    <property type="entry name" value="ADENYLATE CYCLASE-ASSOCIATED CAP C-TERMINAL DOMAIN-CONTAINING PROTEIN"/>
    <property type="match status" value="1"/>
</dbReference>
<name>A0AAP4UXT3_9BACT</name>
<dbReference type="InterPro" id="IPR032710">
    <property type="entry name" value="NTF2-like_dom_sf"/>
</dbReference>
<comment type="caution">
    <text evidence="2">The sequence shown here is derived from an EMBL/GenBank/DDBJ whole genome shotgun (WGS) entry which is preliminary data.</text>
</comment>
<protein>
    <submittedName>
        <fullName evidence="2">YchJ family metal-binding protein</fullName>
    </submittedName>
</protein>
<reference evidence="2" key="1">
    <citation type="journal article" date="2023" name="Microorganisms">
        <title>Genomic Characterization of Arcobacter butzleri Strains Isolated from Various Sources in Lithuania.</title>
        <authorList>
            <person name="Uljanovas D."/>
            <person name="Golz G."/>
            <person name="Fleischmann S."/>
            <person name="Kudirkiene E."/>
            <person name="Kasetiene N."/>
            <person name="Grineviciene A."/>
            <person name="Tamuleviciene E."/>
            <person name="Aksomaitiene J."/>
            <person name="Alter T."/>
            <person name="Malakauskas M."/>
        </authorList>
    </citation>
    <scope>NUCLEOTIDE SEQUENCE</scope>
    <source>
        <strain evidence="2">H19</strain>
    </source>
</reference>
<dbReference type="Pfam" id="PF02810">
    <property type="entry name" value="SEC-C"/>
    <property type="match status" value="1"/>
</dbReference>
<dbReference type="AlphaFoldDB" id="A0AAP4UXT3"/>
<sequence length="145" mass="17209">MKISVNSLCPCGSLKKYKKCCKIFHDNIKKPSNALELMKSRFSAYAFEQSEYIIKTTYKDNPDFSTNISVWKEEIEMFSKNKNFEKLEILNFEESDFEAFVTFKATLFQNNNDISFIEKSKFKKLDGIWLYVDGEFYDKYEELLN</sequence>
<dbReference type="SUPFAM" id="SSF103642">
    <property type="entry name" value="Sec-C motif"/>
    <property type="match status" value="1"/>
</dbReference>
<proteinExistence type="predicted"/>
<dbReference type="Proteomes" id="UP001171508">
    <property type="component" value="Unassembled WGS sequence"/>
</dbReference>
<evidence type="ECO:0000313" key="3">
    <source>
        <dbReference type="Proteomes" id="UP001171508"/>
    </source>
</evidence>
<evidence type="ECO:0000313" key="2">
    <source>
        <dbReference type="EMBL" id="MDN5131301.1"/>
    </source>
</evidence>
<dbReference type="PANTHER" id="PTHR33747">
    <property type="entry name" value="UPF0225 PROTEIN SCO1677"/>
    <property type="match status" value="1"/>
</dbReference>
<dbReference type="SUPFAM" id="SSF54427">
    <property type="entry name" value="NTF2-like"/>
    <property type="match status" value="1"/>
</dbReference>